<organism evidence="5 6">
    <name type="scientific">Mytilus coruscus</name>
    <name type="common">Sea mussel</name>
    <dbReference type="NCBI Taxonomy" id="42192"/>
    <lineage>
        <taxon>Eukaryota</taxon>
        <taxon>Metazoa</taxon>
        <taxon>Spiralia</taxon>
        <taxon>Lophotrochozoa</taxon>
        <taxon>Mollusca</taxon>
        <taxon>Bivalvia</taxon>
        <taxon>Autobranchia</taxon>
        <taxon>Pteriomorphia</taxon>
        <taxon>Mytilida</taxon>
        <taxon>Mytiloidea</taxon>
        <taxon>Mytilidae</taxon>
        <taxon>Mytilinae</taxon>
        <taxon>Mytilus</taxon>
    </lineage>
</organism>
<feature type="repeat" description="ANK" evidence="3">
    <location>
        <begin position="107"/>
        <end position="143"/>
    </location>
</feature>
<feature type="region of interest" description="Disordered" evidence="4">
    <location>
        <begin position="355"/>
        <end position="379"/>
    </location>
</feature>
<reference evidence="5 6" key="1">
    <citation type="submission" date="2020-06" db="EMBL/GenBank/DDBJ databases">
        <authorList>
            <person name="Li R."/>
            <person name="Bekaert M."/>
        </authorList>
    </citation>
    <scope>NUCLEOTIDE SEQUENCE [LARGE SCALE GENOMIC DNA]</scope>
    <source>
        <strain evidence="6">wild</strain>
    </source>
</reference>
<dbReference type="AlphaFoldDB" id="A0A6J8ACX7"/>
<keyword evidence="1" id="KW-0677">Repeat</keyword>
<accession>A0A6J8ACX7</accession>
<dbReference type="PANTHER" id="PTHR24173">
    <property type="entry name" value="ANKYRIN REPEAT CONTAINING"/>
    <property type="match status" value="1"/>
</dbReference>
<keyword evidence="2 3" id="KW-0040">ANK repeat</keyword>
<dbReference type="InterPro" id="IPR036770">
    <property type="entry name" value="Ankyrin_rpt-contain_sf"/>
</dbReference>
<proteinExistence type="predicted"/>
<dbReference type="PROSITE" id="PS50088">
    <property type="entry name" value="ANK_REPEAT"/>
    <property type="match status" value="1"/>
</dbReference>
<dbReference type="OrthoDB" id="5406014at2759"/>
<dbReference type="Proteomes" id="UP000507470">
    <property type="component" value="Unassembled WGS sequence"/>
</dbReference>
<feature type="compositionally biased region" description="Polar residues" evidence="4">
    <location>
        <begin position="355"/>
        <end position="367"/>
    </location>
</feature>
<dbReference type="EMBL" id="CACVKT020001085">
    <property type="protein sequence ID" value="CAC5364849.1"/>
    <property type="molecule type" value="Genomic_DNA"/>
</dbReference>
<feature type="region of interest" description="Disordered" evidence="4">
    <location>
        <begin position="230"/>
        <end position="254"/>
    </location>
</feature>
<dbReference type="Pfam" id="PF12796">
    <property type="entry name" value="Ank_2"/>
    <property type="match status" value="2"/>
</dbReference>
<sequence length="732" mass="83054">MAGQALLKAISAGRPRQVRLLLDSGCSADESDDCGQTALIRTIFVENEGSRLQILKMLLRKGTAVSKADIVGRNALSWACIYGRDKDVDLLLENADLDLDLNYTDVNGNTPLYHAVSSGNAATVRLMVVALTKYDMSVDIPDYMGYSPLMHAVRLGFDVCASILKQNGKAKVGVNMKYPKDFESAEKWAVHSLSDRGKTVYKNPKFPAILEPETKNKIMYRENRASRSRVKTQYFSESDDDSSVDSELSFPSDSSSCDNGVFDFQIKSFMKNYPKTEHIPSSILALSPTSSTIVNASEDEFDTFSCPLGEKQSTTNIIDDIPTLYGLISDQMSTSYRLPAKPAPIVPRQKITKDSTMSSLTTENSNLSKGSKKGKKNFETQKWSALKKNLRLSRVKNIDKKETTPRDSPWKTYSDESMSDTEDVRMPHSNRQSQLPSIPINWFFNKKMECKEGKRQKRPTIEYYRIPASRSSRTVVLKESGDDNNNINDLVIRVNRNLFENTNNNCINRNIRKNRDIPEKHVQSKRQHNNEQRAEKDLDHGHISVGNISSDESPTKASTPHRQISVDLSSLKNVVHRHINVEILSHRLQRQIRVNKFLSCHKPSEVRVLFKAYRNQECSKEEYLNILKIILKDVLTGRDILLGAEFCSILLKKDVCKEKGERLCIQTLLIGLEDLVRDYTNPCVSEEIWKKFMTFLVELFFLIEEEISICSLYLLPLISHALNITSLFIKSF</sequence>
<feature type="compositionally biased region" description="Low complexity" evidence="4">
    <location>
        <begin position="245"/>
        <end position="254"/>
    </location>
</feature>
<evidence type="ECO:0000313" key="6">
    <source>
        <dbReference type="Proteomes" id="UP000507470"/>
    </source>
</evidence>
<evidence type="ECO:0000256" key="1">
    <source>
        <dbReference type="ARBA" id="ARBA00022737"/>
    </source>
</evidence>
<feature type="compositionally biased region" description="Basic and acidic residues" evidence="4">
    <location>
        <begin position="513"/>
        <end position="542"/>
    </location>
</feature>
<feature type="compositionally biased region" description="Polar residues" evidence="4">
    <location>
        <begin position="546"/>
        <end position="561"/>
    </location>
</feature>
<evidence type="ECO:0000256" key="2">
    <source>
        <dbReference type="ARBA" id="ARBA00023043"/>
    </source>
</evidence>
<feature type="region of interest" description="Disordered" evidence="4">
    <location>
        <begin position="512"/>
        <end position="561"/>
    </location>
</feature>
<dbReference type="Gene3D" id="1.25.40.20">
    <property type="entry name" value="Ankyrin repeat-containing domain"/>
    <property type="match status" value="1"/>
</dbReference>
<evidence type="ECO:0000313" key="5">
    <source>
        <dbReference type="EMBL" id="CAC5364849.1"/>
    </source>
</evidence>
<feature type="compositionally biased region" description="Basic and acidic residues" evidence="4">
    <location>
        <begin position="398"/>
        <end position="409"/>
    </location>
</feature>
<keyword evidence="6" id="KW-1185">Reference proteome</keyword>
<dbReference type="InterPro" id="IPR002110">
    <property type="entry name" value="Ankyrin_rpt"/>
</dbReference>
<gene>
    <name evidence="5" type="ORF">MCOR_5747</name>
</gene>
<feature type="region of interest" description="Disordered" evidence="4">
    <location>
        <begin position="398"/>
        <end position="433"/>
    </location>
</feature>
<evidence type="ECO:0000256" key="3">
    <source>
        <dbReference type="PROSITE-ProRule" id="PRU00023"/>
    </source>
</evidence>
<name>A0A6J8ACX7_MYTCO</name>
<dbReference type="SUPFAM" id="SSF48403">
    <property type="entry name" value="Ankyrin repeat"/>
    <property type="match status" value="1"/>
</dbReference>
<dbReference type="SMART" id="SM00248">
    <property type="entry name" value="ANK"/>
    <property type="match status" value="5"/>
</dbReference>
<evidence type="ECO:0000256" key="4">
    <source>
        <dbReference type="SAM" id="MobiDB-lite"/>
    </source>
</evidence>
<dbReference type="PANTHER" id="PTHR24173:SF74">
    <property type="entry name" value="ANKYRIN REPEAT DOMAIN-CONTAINING PROTEIN 16"/>
    <property type="match status" value="1"/>
</dbReference>
<protein>
    <submittedName>
        <fullName evidence="5">Uncharacterized protein</fullName>
    </submittedName>
</protein>